<protein>
    <submittedName>
        <fullName evidence="1">Uncharacterized protein</fullName>
    </submittedName>
</protein>
<dbReference type="EMBL" id="JANPWB010000009">
    <property type="protein sequence ID" value="KAJ1157506.1"/>
    <property type="molecule type" value="Genomic_DNA"/>
</dbReference>
<reference evidence="1" key="1">
    <citation type="journal article" date="2022" name="bioRxiv">
        <title>Sequencing and chromosome-scale assembly of the giantPleurodeles waltlgenome.</title>
        <authorList>
            <person name="Brown T."/>
            <person name="Elewa A."/>
            <person name="Iarovenko S."/>
            <person name="Subramanian E."/>
            <person name="Araus A.J."/>
            <person name="Petzold A."/>
            <person name="Susuki M."/>
            <person name="Suzuki K.-i.T."/>
            <person name="Hayashi T."/>
            <person name="Toyoda A."/>
            <person name="Oliveira C."/>
            <person name="Osipova E."/>
            <person name="Leigh N.D."/>
            <person name="Simon A."/>
            <person name="Yun M.H."/>
        </authorList>
    </citation>
    <scope>NUCLEOTIDE SEQUENCE</scope>
    <source>
        <strain evidence="1">20211129_DDA</strain>
        <tissue evidence="1">Liver</tissue>
    </source>
</reference>
<keyword evidence="2" id="KW-1185">Reference proteome</keyword>
<dbReference type="Proteomes" id="UP001066276">
    <property type="component" value="Chromosome 5"/>
</dbReference>
<proteinExistence type="predicted"/>
<evidence type="ECO:0000313" key="2">
    <source>
        <dbReference type="Proteomes" id="UP001066276"/>
    </source>
</evidence>
<comment type="caution">
    <text evidence="1">The sequence shown here is derived from an EMBL/GenBank/DDBJ whole genome shotgun (WGS) entry which is preliminary data.</text>
</comment>
<dbReference type="InterPro" id="IPR042566">
    <property type="entry name" value="L1_C"/>
</dbReference>
<sequence>MVCHFQHVAPALKDQTVVLDRTQRVGHSARSPGQAQDILTCLHHYKQRETIMVAVRDQPMIDFEGFRAGLFQDLLMLTLQRRRALRPVMDFLRESGIRYKWGHPFCLHFVWQNETHSIRTLEEAQALEGMPSCPGDRAQLPKE</sequence>
<dbReference type="AlphaFoldDB" id="A0AAV7RXI1"/>
<organism evidence="1 2">
    <name type="scientific">Pleurodeles waltl</name>
    <name type="common">Iberian ribbed newt</name>
    <dbReference type="NCBI Taxonomy" id="8319"/>
    <lineage>
        <taxon>Eukaryota</taxon>
        <taxon>Metazoa</taxon>
        <taxon>Chordata</taxon>
        <taxon>Craniata</taxon>
        <taxon>Vertebrata</taxon>
        <taxon>Euteleostomi</taxon>
        <taxon>Amphibia</taxon>
        <taxon>Batrachia</taxon>
        <taxon>Caudata</taxon>
        <taxon>Salamandroidea</taxon>
        <taxon>Salamandridae</taxon>
        <taxon>Pleurodelinae</taxon>
        <taxon>Pleurodeles</taxon>
    </lineage>
</organism>
<accession>A0AAV7RXI1</accession>
<dbReference type="Gene3D" id="3.30.250.20">
    <property type="entry name" value="L1 transposable element, C-terminal domain"/>
    <property type="match status" value="1"/>
</dbReference>
<name>A0AAV7RXI1_PLEWA</name>
<evidence type="ECO:0000313" key="1">
    <source>
        <dbReference type="EMBL" id="KAJ1157506.1"/>
    </source>
</evidence>
<gene>
    <name evidence="1" type="ORF">NDU88_010217</name>
</gene>